<dbReference type="EMBL" id="CYGV01001471">
    <property type="protein sequence ID" value="CUA74654.1"/>
    <property type="molecule type" value="Genomic_DNA"/>
</dbReference>
<dbReference type="Proteomes" id="UP000044841">
    <property type="component" value="Unassembled WGS sequence"/>
</dbReference>
<reference evidence="1 2" key="1">
    <citation type="submission" date="2015-07" db="EMBL/GenBank/DDBJ databases">
        <authorList>
            <person name="Noorani M."/>
        </authorList>
    </citation>
    <scope>NUCLEOTIDE SEQUENCE [LARGE SCALE GENOMIC DNA]</scope>
    <source>
        <strain evidence="1">BBA 69670</strain>
    </source>
</reference>
<accession>A0A0K6G8H6</accession>
<dbReference type="AlphaFoldDB" id="A0A0K6G8H6"/>
<protein>
    <recommendedName>
        <fullName evidence="3">DUF1773 domain-containing protein</fullName>
    </recommendedName>
</protein>
<proteinExistence type="predicted"/>
<evidence type="ECO:0008006" key="3">
    <source>
        <dbReference type="Google" id="ProtNLM"/>
    </source>
</evidence>
<name>A0A0K6G8H6_9AGAM</name>
<organism evidence="1 2">
    <name type="scientific">Rhizoctonia solani</name>
    <dbReference type="NCBI Taxonomy" id="456999"/>
    <lineage>
        <taxon>Eukaryota</taxon>
        <taxon>Fungi</taxon>
        <taxon>Dikarya</taxon>
        <taxon>Basidiomycota</taxon>
        <taxon>Agaricomycotina</taxon>
        <taxon>Agaricomycetes</taxon>
        <taxon>Cantharellales</taxon>
        <taxon>Ceratobasidiaceae</taxon>
        <taxon>Rhizoctonia</taxon>
    </lineage>
</organism>
<dbReference type="InterPro" id="IPR012917">
    <property type="entry name" value="DUF3294"/>
</dbReference>
<evidence type="ECO:0000313" key="2">
    <source>
        <dbReference type="Proteomes" id="UP000044841"/>
    </source>
</evidence>
<keyword evidence="2" id="KW-1185">Reference proteome</keyword>
<gene>
    <name evidence="1" type="ORF">RSOLAG22IIIB_11371</name>
</gene>
<sequence>MAQPDYEEIGRCLTSLGGQVPLINNQLAMNQNAQILAAIQGMEGRLVAMEGRLVARIDQTNVRIDQTNVRIDQTNARITELAQTQEINDKKSLARALNSAAVNNQAPLYPLPLPNGHEIPEGQFPDTLGDFRELSGPDVVALLRVYGLAVPNRTTVPQKRSILATHCGIRD</sequence>
<evidence type="ECO:0000313" key="1">
    <source>
        <dbReference type="EMBL" id="CUA74654.1"/>
    </source>
</evidence>
<dbReference type="Pfam" id="PF07957">
    <property type="entry name" value="DUF3294"/>
    <property type="match status" value="1"/>
</dbReference>